<gene>
    <name evidence="1" type="ORF">AAFF_G00003040</name>
</gene>
<evidence type="ECO:0000313" key="1">
    <source>
        <dbReference type="EMBL" id="KAJ8418805.1"/>
    </source>
</evidence>
<sequence>MRLQSSLSEKMVSNTGAPKGTVLSPFLFTRTLVDQRSLISNMLKRPKISAQRHKKSFHPTAVRLYTSSTNCRDLDLCGLG</sequence>
<dbReference type="Proteomes" id="UP001221898">
    <property type="component" value="Unassembled WGS sequence"/>
</dbReference>
<evidence type="ECO:0000313" key="2">
    <source>
        <dbReference type="Proteomes" id="UP001221898"/>
    </source>
</evidence>
<reference evidence="1" key="1">
    <citation type="journal article" date="2023" name="Science">
        <title>Genome structures resolve the early diversification of teleost fishes.</title>
        <authorList>
            <person name="Parey E."/>
            <person name="Louis A."/>
            <person name="Montfort J."/>
            <person name="Bouchez O."/>
            <person name="Roques C."/>
            <person name="Iampietro C."/>
            <person name="Lluch J."/>
            <person name="Castinel A."/>
            <person name="Donnadieu C."/>
            <person name="Desvignes T."/>
            <person name="Floi Bucao C."/>
            <person name="Jouanno E."/>
            <person name="Wen M."/>
            <person name="Mejri S."/>
            <person name="Dirks R."/>
            <person name="Jansen H."/>
            <person name="Henkel C."/>
            <person name="Chen W.J."/>
            <person name="Zahm M."/>
            <person name="Cabau C."/>
            <person name="Klopp C."/>
            <person name="Thompson A.W."/>
            <person name="Robinson-Rechavi M."/>
            <person name="Braasch I."/>
            <person name="Lecointre G."/>
            <person name="Bobe J."/>
            <person name="Postlethwait J.H."/>
            <person name="Berthelot C."/>
            <person name="Roest Crollius H."/>
            <person name="Guiguen Y."/>
        </authorList>
    </citation>
    <scope>NUCLEOTIDE SEQUENCE</scope>
    <source>
        <strain evidence="1">NC1722</strain>
    </source>
</reference>
<keyword evidence="2" id="KW-1185">Reference proteome</keyword>
<name>A0AAD7TD57_9TELE</name>
<dbReference type="AlphaFoldDB" id="A0AAD7TD57"/>
<proteinExistence type="predicted"/>
<dbReference type="EMBL" id="JAINUG010000001">
    <property type="protein sequence ID" value="KAJ8418805.1"/>
    <property type="molecule type" value="Genomic_DNA"/>
</dbReference>
<protein>
    <submittedName>
        <fullName evidence="1">Uncharacterized protein</fullName>
    </submittedName>
</protein>
<comment type="caution">
    <text evidence="1">The sequence shown here is derived from an EMBL/GenBank/DDBJ whole genome shotgun (WGS) entry which is preliminary data.</text>
</comment>
<organism evidence="1 2">
    <name type="scientific">Aldrovandia affinis</name>
    <dbReference type="NCBI Taxonomy" id="143900"/>
    <lineage>
        <taxon>Eukaryota</taxon>
        <taxon>Metazoa</taxon>
        <taxon>Chordata</taxon>
        <taxon>Craniata</taxon>
        <taxon>Vertebrata</taxon>
        <taxon>Euteleostomi</taxon>
        <taxon>Actinopterygii</taxon>
        <taxon>Neopterygii</taxon>
        <taxon>Teleostei</taxon>
        <taxon>Notacanthiformes</taxon>
        <taxon>Halosauridae</taxon>
        <taxon>Aldrovandia</taxon>
    </lineage>
</organism>
<accession>A0AAD7TD57</accession>